<proteinExistence type="predicted"/>
<evidence type="ECO:0000313" key="2">
    <source>
        <dbReference type="Proteomes" id="UP000244406"/>
    </source>
</evidence>
<dbReference type="AlphaFoldDB" id="A0A2V1A5H3"/>
<keyword evidence="2" id="KW-1185">Reference proteome</keyword>
<dbReference type="RefSeq" id="XP_025334379.1">
    <property type="nucleotide sequence ID" value="XM_025480079.1"/>
</dbReference>
<reference evidence="1 2" key="1">
    <citation type="submission" date="2017-12" db="EMBL/GenBank/DDBJ databases">
        <title>Genome Sequence of the Amphotericin B-resistant Candida duobushaemulonii strain, B09383.</title>
        <authorList>
            <person name="Chow N.A."/>
            <person name="Gade L."/>
            <person name="Batra D."/>
            <person name="Rowe L.A."/>
            <person name="Loparev V.N."/>
            <person name="Litvintseva A.P."/>
        </authorList>
    </citation>
    <scope>NUCLEOTIDE SEQUENCE [LARGE SCALE GENOMIC DNA]</scope>
    <source>
        <strain evidence="1 2">B09383</strain>
    </source>
</reference>
<comment type="caution">
    <text evidence="1">The sequence shown here is derived from an EMBL/GenBank/DDBJ whole genome shotgun (WGS) entry which is preliminary data.</text>
</comment>
<accession>A0A2V1A5H3</accession>
<gene>
    <name evidence="1" type="ORF">CXQ87_001543</name>
</gene>
<dbReference type="Proteomes" id="UP000244406">
    <property type="component" value="Unassembled WGS sequence"/>
</dbReference>
<dbReference type="VEuPathDB" id="FungiDB:CXQ87_001543"/>
<sequence>MLSPDLVSIFETAKSLSISSSRSLHTHRDDPVFANPYLVYRPPTPEYGAIDAEEHENQPPEDHFSTKDQKSFHFYVQMASLEERQVQKECTNGPELDAAFQNRLLRGLFLEVFRNQHKMWKRVSEREVMGHYLHILDPLIEETD</sequence>
<dbReference type="GeneID" id="37001543"/>
<evidence type="ECO:0000313" key="1">
    <source>
        <dbReference type="EMBL" id="PVH13439.1"/>
    </source>
</evidence>
<dbReference type="EMBL" id="PKFP01000001">
    <property type="protein sequence ID" value="PVH13439.1"/>
    <property type="molecule type" value="Genomic_DNA"/>
</dbReference>
<name>A0A2V1A5H3_9ASCO</name>
<protein>
    <submittedName>
        <fullName evidence="1">Uncharacterized protein</fullName>
    </submittedName>
</protein>
<organism evidence="1 2">
    <name type="scientific">Candidozyma duobushaemuli</name>
    <dbReference type="NCBI Taxonomy" id="1231522"/>
    <lineage>
        <taxon>Eukaryota</taxon>
        <taxon>Fungi</taxon>
        <taxon>Dikarya</taxon>
        <taxon>Ascomycota</taxon>
        <taxon>Saccharomycotina</taxon>
        <taxon>Pichiomycetes</taxon>
        <taxon>Metschnikowiaceae</taxon>
        <taxon>Candidozyma</taxon>
    </lineage>
</organism>